<dbReference type="SMART" id="SM00490">
    <property type="entry name" value="HELICc"/>
    <property type="match status" value="1"/>
</dbReference>
<dbReference type="Gene3D" id="3.40.1440.60">
    <property type="entry name" value="PriA, 3(prime) DNA-binding domain"/>
    <property type="match status" value="1"/>
</dbReference>
<evidence type="ECO:0000313" key="14">
    <source>
        <dbReference type="EMBL" id="OGC82470.1"/>
    </source>
</evidence>
<dbReference type="FunFam" id="3.40.50.300:FF:000489">
    <property type="entry name" value="Primosome assembly protein PriA"/>
    <property type="match status" value="1"/>
</dbReference>
<feature type="binding site" evidence="12">
    <location>
        <position position="398"/>
    </location>
    <ligand>
        <name>Zn(2+)</name>
        <dbReference type="ChEBI" id="CHEBI:29105"/>
        <label>2</label>
    </ligand>
</feature>
<comment type="catalytic activity">
    <reaction evidence="12">
        <text>Couples ATP hydrolysis with the unwinding of duplex DNA by translocating in the 3'-5' direction.</text>
        <dbReference type="EC" id="5.6.2.4"/>
    </reaction>
</comment>
<feature type="binding site" evidence="12">
    <location>
        <position position="364"/>
    </location>
    <ligand>
        <name>Zn(2+)</name>
        <dbReference type="ChEBI" id="CHEBI:29105"/>
        <label>1</label>
    </ligand>
</feature>
<sequence>MHFYHILLPEKYCLQVGPLTYASEEDIVPGFLVRVPFRNNEMLGLVIERTAPITDEDFKVKEVAAIEKPALSAAQIKLSKWLADYYAVPLLKSVLLFLPKEQWKIPKRKFKVLSSKFKVETHTQHEKPILTEEQNRIVEKILDENEKVWLLHGVTGSGKTEIYLRVAEEVLKRGGQVIILVPEIALTPQTLARIEERFPGQIAVIHSGITPAQKRNMYDEIRNGTKNVVLGARSALFAPAHNLGLIIVDEEHEGSYHQDQSPRYHAVTVARELQKTTGSILILGSATPGVVSYGDPKQEIVHLPSRVASTMPNIELVDMRDELKARNFSPLSERLKEAIEHELHEKRQVMLFLNRRGFATSYLCRECGHREMCPHCEISLTVHLEYNRSFDPTAKLICHYCDYTKEPPTSCPKCGGVTLKALGSGTQKILVELENLFPHARTIRVDGDTMTSPEKYRAFYHDFLNHKYDIVLGTQMIAKGLHLPKVNLVGVILADLSFHFPEYTAQEKTFQILTQVAGRSGRGNEQGRVIIQTYDPTYAVLRHVVNHDYEAFKKEELGFRQEFWYPPFCDLIRLTVYRPGSNEARDAANSTKVLLENQKISLGLEMEIFGPTPTWMHRRVGKFGYHILLKVPKGRDIISHLITFLPRDIAIDRE</sequence>
<evidence type="ECO:0000256" key="1">
    <source>
        <dbReference type="ARBA" id="ARBA00022515"/>
    </source>
</evidence>
<feature type="domain" description="Helicase ATP-binding" evidence="13">
    <location>
        <begin position="140"/>
        <end position="306"/>
    </location>
</feature>
<comment type="subunit">
    <text evidence="12">Component of the replication restart primosome.</text>
</comment>
<name>A0A1F4XLH1_9BACT</name>
<feature type="binding site" evidence="12">
    <location>
        <position position="414"/>
    </location>
    <ligand>
        <name>Zn(2+)</name>
        <dbReference type="ChEBI" id="CHEBI:29105"/>
        <label>1</label>
    </ligand>
</feature>
<feature type="binding site" evidence="12">
    <location>
        <position position="373"/>
    </location>
    <ligand>
        <name>Zn(2+)</name>
        <dbReference type="ChEBI" id="CHEBI:29105"/>
        <label>2</label>
    </ligand>
</feature>
<evidence type="ECO:0000256" key="3">
    <source>
        <dbReference type="ARBA" id="ARBA00022723"/>
    </source>
</evidence>
<dbReference type="GO" id="GO:0006269">
    <property type="term" value="P:DNA replication, synthesis of primer"/>
    <property type="evidence" value="ECO:0007669"/>
    <property type="project" value="UniProtKB-KW"/>
</dbReference>
<dbReference type="GO" id="GO:0005524">
    <property type="term" value="F:ATP binding"/>
    <property type="evidence" value="ECO:0007669"/>
    <property type="project" value="UniProtKB-UniRule"/>
</dbReference>
<dbReference type="InterPro" id="IPR001650">
    <property type="entry name" value="Helicase_C-like"/>
</dbReference>
<comment type="cofactor">
    <cofactor evidence="12">
        <name>Zn(2+)</name>
        <dbReference type="ChEBI" id="CHEBI:29105"/>
    </cofactor>
    <text evidence="12">Binds 2 zinc ions per subunit.</text>
</comment>
<dbReference type="Gene3D" id="3.40.50.300">
    <property type="entry name" value="P-loop containing nucleotide triphosphate hydrolases"/>
    <property type="match status" value="2"/>
</dbReference>
<dbReference type="GO" id="GO:1990077">
    <property type="term" value="C:primosome complex"/>
    <property type="evidence" value="ECO:0007669"/>
    <property type="project" value="UniProtKB-UniRule"/>
</dbReference>
<dbReference type="EC" id="5.6.2.4" evidence="12"/>
<dbReference type="InterPro" id="IPR041236">
    <property type="entry name" value="PriA_C"/>
</dbReference>
<gene>
    <name evidence="12" type="primary">priA</name>
    <name evidence="14" type="ORF">A2V81_00195</name>
</gene>
<evidence type="ECO:0000256" key="7">
    <source>
        <dbReference type="ARBA" id="ARBA00022833"/>
    </source>
</evidence>
<dbReference type="HAMAP" id="MF_00983">
    <property type="entry name" value="PriA"/>
    <property type="match status" value="1"/>
</dbReference>
<dbReference type="SMART" id="SM00487">
    <property type="entry name" value="DEXDc"/>
    <property type="match status" value="1"/>
</dbReference>
<accession>A0A1F4XLH1</accession>
<dbReference type="InterPro" id="IPR041222">
    <property type="entry name" value="PriA_3primeBD"/>
</dbReference>
<dbReference type="GO" id="GO:0003677">
    <property type="term" value="F:DNA binding"/>
    <property type="evidence" value="ECO:0007669"/>
    <property type="project" value="UniProtKB-UniRule"/>
</dbReference>
<dbReference type="Pfam" id="PF17764">
    <property type="entry name" value="PriA_3primeBD"/>
    <property type="match status" value="1"/>
</dbReference>
<comment type="similarity">
    <text evidence="12">Belongs to the helicase family. PriA subfamily.</text>
</comment>
<feature type="binding site" evidence="12">
    <location>
        <position position="401"/>
    </location>
    <ligand>
        <name>Zn(2+)</name>
        <dbReference type="ChEBI" id="CHEBI:29105"/>
        <label>2</label>
    </ligand>
</feature>
<dbReference type="STRING" id="1817814.A2V81_00195"/>
<evidence type="ECO:0000256" key="12">
    <source>
        <dbReference type="HAMAP-Rule" id="MF_00983"/>
    </source>
</evidence>
<dbReference type="Pfam" id="PF18074">
    <property type="entry name" value="PriA_C"/>
    <property type="match status" value="1"/>
</dbReference>
<comment type="function">
    <text evidence="12">Initiates the restart of stalled replication forks, which reloads the replicative helicase on sites other than the origin of replication. Recognizes and binds to abandoned replication forks and remodels them to uncover a helicase loading site. Promotes assembly of the primosome at these replication forks.</text>
</comment>
<evidence type="ECO:0000256" key="10">
    <source>
        <dbReference type="ARBA" id="ARBA00023235"/>
    </source>
</evidence>
<feature type="binding site" evidence="12">
    <location>
        <position position="376"/>
    </location>
    <ligand>
        <name>Zn(2+)</name>
        <dbReference type="ChEBI" id="CHEBI:29105"/>
        <label>2</label>
    </ligand>
</feature>
<dbReference type="Pfam" id="PF00271">
    <property type="entry name" value="Helicase_C"/>
    <property type="match status" value="1"/>
</dbReference>
<evidence type="ECO:0000256" key="5">
    <source>
        <dbReference type="ARBA" id="ARBA00022801"/>
    </source>
</evidence>
<dbReference type="InterPro" id="IPR014001">
    <property type="entry name" value="Helicase_ATP-bd"/>
</dbReference>
<keyword evidence="2 12" id="KW-0235">DNA replication</keyword>
<comment type="catalytic activity">
    <reaction evidence="11 12">
        <text>ATP + H2O = ADP + phosphate + H(+)</text>
        <dbReference type="Rhea" id="RHEA:13065"/>
        <dbReference type="ChEBI" id="CHEBI:15377"/>
        <dbReference type="ChEBI" id="CHEBI:15378"/>
        <dbReference type="ChEBI" id="CHEBI:30616"/>
        <dbReference type="ChEBI" id="CHEBI:43474"/>
        <dbReference type="ChEBI" id="CHEBI:456216"/>
        <dbReference type="EC" id="5.6.2.4"/>
    </reaction>
</comment>
<dbReference type="InterPro" id="IPR042115">
    <property type="entry name" value="PriA_3primeBD_sf"/>
</dbReference>
<evidence type="ECO:0000256" key="2">
    <source>
        <dbReference type="ARBA" id="ARBA00022705"/>
    </source>
</evidence>
<dbReference type="GO" id="GO:0043138">
    <property type="term" value="F:3'-5' DNA helicase activity"/>
    <property type="evidence" value="ECO:0007669"/>
    <property type="project" value="UniProtKB-EC"/>
</dbReference>
<dbReference type="InterPro" id="IPR005259">
    <property type="entry name" value="PriA"/>
</dbReference>
<keyword evidence="7 12" id="KW-0862">Zinc</keyword>
<evidence type="ECO:0000256" key="8">
    <source>
        <dbReference type="ARBA" id="ARBA00022840"/>
    </source>
</evidence>
<dbReference type="SUPFAM" id="SSF52540">
    <property type="entry name" value="P-loop containing nucleoside triphosphate hydrolases"/>
    <property type="match status" value="1"/>
</dbReference>
<dbReference type="GO" id="GO:0008270">
    <property type="term" value="F:zinc ion binding"/>
    <property type="evidence" value="ECO:0007669"/>
    <property type="project" value="UniProtKB-UniRule"/>
</dbReference>
<feature type="binding site" evidence="12">
    <location>
        <position position="411"/>
    </location>
    <ligand>
        <name>Zn(2+)</name>
        <dbReference type="ChEBI" id="CHEBI:29105"/>
        <label>1</label>
    </ligand>
</feature>
<dbReference type="GO" id="GO:0006270">
    <property type="term" value="P:DNA replication initiation"/>
    <property type="evidence" value="ECO:0007669"/>
    <property type="project" value="TreeGrafter"/>
</dbReference>
<organism evidence="14 15">
    <name type="scientific">Candidatus Abawacabacteria bacterium RBG_16_42_10</name>
    <dbReference type="NCBI Taxonomy" id="1817814"/>
    <lineage>
        <taxon>Bacteria</taxon>
        <taxon>Candidatus Abawacaibacteriota</taxon>
    </lineage>
</organism>
<keyword evidence="4 12" id="KW-0547">Nucleotide-binding</keyword>
<keyword evidence="6 12" id="KW-0347">Helicase</keyword>
<dbReference type="AlphaFoldDB" id="A0A1F4XLH1"/>
<evidence type="ECO:0000256" key="11">
    <source>
        <dbReference type="ARBA" id="ARBA00048988"/>
    </source>
</evidence>
<feature type="binding site" evidence="12">
    <location>
        <position position="367"/>
    </location>
    <ligand>
        <name>Zn(2+)</name>
        <dbReference type="ChEBI" id="CHEBI:29105"/>
        <label>1</label>
    </ligand>
</feature>
<keyword evidence="9 12" id="KW-0238">DNA-binding</keyword>
<keyword evidence="10 12" id="KW-0413">Isomerase</keyword>
<comment type="caution">
    <text evidence="14">The sequence shown here is derived from an EMBL/GenBank/DDBJ whole genome shotgun (WGS) entry which is preliminary data.</text>
</comment>
<dbReference type="GO" id="GO:0006302">
    <property type="term" value="P:double-strand break repair"/>
    <property type="evidence" value="ECO:0007669"/>
    <property type="project" value="InterPro"/>
</dbReference>
<dbReference type="GO" id="GO:0016887">
    <property type="term" value="F:ATP hydrolysis activity"/>
    <property type="evidence" value="ECO:0007669"/>
    <property type="project" value="RHEA"/>
</dbReference>
<keyword evidence="8 12" id="KW-0067">ATP-binding</keyword>
<protein>
    <recommendedName>
        <fullName evidence="12">Replication restart protein PriA</fullName>
    </recommendedName>
    <alternativeName>
        <fullName evidence="12">ATP-dependent DNA helicase PriA</fullName>
        <ecNumber evidence="12">5.6.2.4</ecNumber>
    </alternativeName>
    <alternativeName>
        <fullName evidence="12">DNA 3'-5' helicase PriA</fullName>
    </alternativeName>
</protein>
<keyword evidence="3 12" id="KW-0479">Metal-binding</keyword>
<evidence type="ECO:0000313" key="15">
    <source>
        <dbReference type="Proteomes" id="UP000177614"/>
    </source>
</evidence>
<dbReference type="PANTHER" id="PTHR30580">
    <property type="entry name" value="PRIMOSOMAL PROTEIN N"/>
    <property type="match status" value="1"/>
</dbReference>
<dbReference type="Pfam" id="PF00270">
    <property type="entry name" value="DEAD"/>
    <property type="match status" value="1"/>
</dbReference>
<dbReference type="Pfam" id="PF18319">
    <property type="entry name" value="Zn_ribbon_PriA"/>
    <property type="match status" value="1"/>
</dbReference>
<dbReference type="NCBIfam" id="TIGR00595">
    <property type="entry name" value="priA"/>
    <property type="match status" value="1"/>
</dbReference>
<proteinExistence type="inferred from homology"/>
<evidence type="ECO:0000256" key="4">
    <source>
        <dbReference type="ARBA" id="ARBA00022741"/>
    </source>
</evidence>
<dbReference type="EMBL" id="MEWR01000006">
    <property type="protein sequence ID" value="OGC82470.1"/>
    <property type="molecule type" value="Genomic_DNA"/>
</dbReference>
<dbReference type="InterPro" id="IPR011545">
    <property type="entry name" value="DEAD/DEAH_box_helicase_dom"/>
</dbReference>
<dbReference type="InterPro" id="IPR040498">
    <property type="entry name" value="PriA_CRR"/>
</dbReference>
<dbReference type="Proteomes" id="UP000177614">
    <property type="component" value="Unassembled WGS sequence"/>
</dbReference>
<evidence type="ECO:0000256" key="6">
    <source>
        <dbReference type="ARBA" id="ARBA00022806"/>
    </source>
</evidence>
<dbReference type="PANTHER" id="PTHR30580:SF0">
    <property type="entry name" value="PRIMOSOMAL PROTEIN N"/>
    <property type="match status" value="1"/>
</dbReference>
<keyword evidence="1 12" id="KW-0639">Primosome</keyword>
<reference evidence="14 15" key="1">
    <citation type="journal article" date="2016" name="Nat. Commun.">
        <title>Thousands of microbial genomes shed light on interconnected biogeochemical processes in an aquifer system.</title>
        <authorList>
            <person name="Anantharaman K."/>
            <person name="Brown C.T."/>
            <person name="Hug L.A."/>
            <person name="Sharon I."/>
            <person name="Castelle C.J."/>
            <person name="Probst A.J."/>
            <person name="Thomas B.C."/>
            <person name="Singh A."/>
            <person name="Wilkins M.J."/>
            <person name="Karaoz U."/>
            <person name="Brodie E.L."/>
            <person name="Williams K.H."/>
            <person name="Hubbard S.S."/>
            <person name="Banfield J.F."/>
        </authorList>
    </citation>
    <scope>NUCLEOTIDE SEQUENCE [LARGE SCALE GENOMIC DNA]</scope>
</reference>
<dbReference type="InterPro" id="IPR027417">
    <property type="entry name" value="P-loop_NTPase"/>
</dbReference>
<dbReference type="PROSITE" id="PS51192">
    <property type="entry name" value="HELICASE_ATP_BIND_1"/>
    <property type="match status" value="1"/>
</dbReference>
<evidence type="ECO:0000259" key="13">
    <source>
        <dbReference type="PROSITE" id="PS51192"/>
    </source>
</evidence>
<keyword evidence="5 12" id="KW-0378">Hydrolase</keyword>
<evidence type="ECO:0000256" key="9">
    <source>
        <dbReference type="ARBA" id="ARBA00023125"/>
    </source>
</evidence>
<dbReference type="GO" id="GO:0006310">
    <property type="term" value="P:DNA recombination"/>
    <property type="evidence" value="ECO:0007669"/>
    <property type="project" value="InterPro"/>
</dbReference>